<dbReference type="AlphaFoldDB" id="A0A1R4JM41"/>
<sequence>MVDGDGGNTFWRKVFGDRRDQRLVLREAGFSCESEAAAWAEDLVPGGTRGMSELDLIDRVRRARPDLTLTTAGYIARHTAVRSA</sequence>
<reference evidence="1 2" key="1">
    <citation type="submission" date="2017-02" db="EMBL/GenBank/DDBJ databases">
        <authorList>
            <person name="Peterson S.W."/>
        </authorList>
    </citation>
    <scope>NUCLEOTIDE SEQUENCE [LARGE SCALE GENOMIC DNA]</scope>
    <source>
        <strain evidence="1 2">2B3F</strain>
    </source>
</reference>
<gene>
    <name evidence="1" type="ORF">FM125_09550</name>
</gene>
<proteinExistence type="predicted"/>
<dbReference type="Proteomes" id="UP000196230">
    <property type="component" value="Unassembled WGS sequence"/>
</dbReference>
<dbReference type="EMBL" id="FUKP01000063">
    <property type="protein sequence ID" value="SJN33341.1"/>
    <property type="molecule type" value="Genomic_DNA"/>
</dbReference>
<protein>
    <submittedName>
        <fullName evidence="1">Uncharacterized protein</fullName>
    </submittedName>
</protein>
<organism evidence="1 2">
    <name type="scientific">Micrococcus lylae</name>
    <dbReference type="NCBI Taxonomy" id="1273"/>
    <lineage>
        <taxon>Bacteria</taxon>
        <taxon>Bacillati</taxon>
        <taxon>Actinomycetota</taxon>
        <taxon>Actinomycetes</taxon>
        <taxon>Micrococcales</taxon>
        <taxon>Micrococcaceae</taxon>
        <taxon>Micrococcus</taxon>
    </lineage>
</organism>
<dbReference type="RefSeq" id="WP_087134428.1">
    <property type="nucleotide sequence ID" value="NZ_FUKP01000063.1"/>
</dbReference>
<name>A0A1R4JM41_9MICC</name>
<accession>A0A1R4JM41</accession>
<evidence type="ECO:0000313" key="1">
    <source>
        <dbReference type="EMBL" id="SJN33341.1"/>
    </source>
</evidence>
<evidence type="ECO:0000313" key="2">
    <source>
        <dbReference type="Proteomes" id="UP000196230"/>
    </source>
</evidence>